<gene>
    <name evidence="2" type="ORF">ACFQDI_02480</name>
</gene>
<evidence type="ECO:0008006" key="4">
    <source>
        <dbReference type="Google" id="ProtNLM"/>
    </source>
</evidence>
<dbReference type="PROSITE" id="PS51257">
    <property type="entry name" value="PROKAR_LIPOPROTEIN"/>
    <property type="match status" value="1"/>
</dbReference>
<dbReference type="RefSeq" id="WP_377163050.1">
    <property type="nucleotide sequence ID" value="NZ_JBHSMQ010000001.1"/>
</dbReference>
<evidence type="ECO:0000313" key="3">
    <source>
        <dbReference type="Proteomes" id="UP001596052"/>
    </source>
</evidence>
<name>A0ABW0KK76_9BACT</name>
<evidence type="ECO:0000256" key="1">
    <source>
        <dbReference type="SAM" id="SignalP"/>
    </source>
</evidence>
<feature type="chain" id="PRO_5045653363" description="Lipoprotein" evidence="1">
    <location>
        <begin position="27"/>
        <end position="190"/>
    </location>
</feature>
<organism evidence="2 3">
    <name type="scientific">Prosthecobacter fluviatilis</name>
    <dbReference type="NCBI Taxonomy" id="445931"/>
    <lineage>
        <taxon>Bacteria</taxon>
        <taxon>Pseudomonadati</taxon>
        <taxon>Verrucomicrobiota</taxon>
        <taxon>Verrucomicrobiia</taxon>
        <taxon>Verrucomicrobiales</taxon>
        <taxon>Verrucomicrobiaceae</taxon>
        <taxon>Prosthecobacter</taxon>
    </lineage>
</organism>
<evidence type="ECO:0000313" key="2">
    <source>
        <dbReference type="EMBL" id="MFC5453710.1"/>
    </source>
</evidence>
<proteinExistence type="predicted"/>
<protein>
    <recommendedName>
        <fullName evidence="4">Lipoprotein</fullName>
    </recommendedName>
</protein>
<feature type="signal peptide" evidence="1">
    <location>
        <begin position="1"/>
        <end position="26"/>
    </location>
</feature>
<reference evidence="3" key="1">
    <citation type="journal article" date="2019" name="Int. J. Syst. Evol. Microbiol.">
        <title>The Global Catalogue of Microorganisms (GCM) 10K type strain sequencing project: providing services to taxonomists for standard genome sequencing and annotation.</title>
        <authorList>
            <consortium name="The Broad Institute Genomics Platform"/>
            <consortium name="The Broad Institute Genome Sequencing Center for Infectious Disease"/>
            <person name="Wu L."/>
            <person name="Ma J."/>
        </authorList>
    </citation>
    <scope>NUCLEOTIDE SEQUENCE [LARGE SCALE GENOMIC DNA]</scope>
    <source>
        <strain evidence="3">CGMCC 4.1469</strain>
    </source>
</reference>
<sequence>MSKVTRLCSLLVSLALASCVSTGTLAEHQEKARRLSHDLQQLSPSVDAREADRLATTAIEESAKLAADFKPFIHPWMNNGLVNVGLRKRGLCYQWRDDLFPHLFHLKLKTLDLHLSASKRDTWQEHHGIVVTAKGQRFEDGLVIDPWRHGGRLWWGLLKNDKSHPWKPLPWELTPMVLRPLLMPHLYPAR</sequence>
<accession>A0ABW0KK76</accession>
<comment type="caution">
    <text evidence="2">The sequence shown here is derived from an EMBL/GenBank/DDBJ whole genome shotgun (WGS) entry which is preliminary data.</text>
</comment>
<keyword evidence="3" id="KW-1185">Reference proteome</keyword>
<dbReference type="EMBL" id="JBHSMQ010000001">
    <property type="protein sequence ID" value="MFC5453710.1"/>
    <property type="molecule type" value="Genomic_DNA"/>
</dbReference>
<dbReference type="Proteomes" id="UP001596052">
    <property type="component" value="Unassembled WGS sequence"/>
</dbReference>
<keyword evidence="1" id="KW-0732">Signal</keyword>